<dbReference type="Pfam" id="PF00931">
    <property type="entry name" value="NB-ARC"/>
    <property type="match status" value="1"/>
</dbReference>
<dbReference type="Gene3D" id="1.25.40.10">
    <property type="entry name" value="Tetratricopeptide repeat domain"/>
    <property type="match status" value="2"/>
</dbReference>
<dbReference type="KEGG" id="pgri:PgNI_10309"/>
<dbReference type="AlphaFoldDB" id="A0A6P8AYC5"/>
<dbReference type="GO" id="GO:0043531">
    <property type="term" value="F:ADP binding"/>
    <property type="evidence" value="ECO:0007669"/>
    <property type="project" value="InterPro"/>
</dbReference>
<dbReference type="InterPro" id="IPR056681">
    <property type="entry name" value="DUF7779"/>
</dbReference>
<feature type="domain" description="DUF7708" evidence="2">
    <location>
        <begin position="73"/>
        <end position="208"/>
    </location>
</feature>
<evidence type="ECO:0000259" key="3">
    <source>
        <dbReference type="Pfam" id="PF25000"/>
    </source>
</evidence>
<evidence type="ECO:0000259" key="1">
    <source>
        <dbReference type="Pfam" id="PF00931"/>
    </source>
</evidence>
<dbReference type="PANTHER" id="PTHR35205:SF1">
    <property type="entry name" value="ZU5 DOMAIN-CONTAINING PROTEIN"/>
    <property type="match status" value="1"/>
</dbReference>
<sequence>MKVEPTTCSRGSSPLWHLALEKYRDELQDAQDYEAIQGVHSLDELIKSMSTMQAGPGVSASLVTLKRLTPRLKFVDDFSAVLALCFGADTALTAAVWGSIRLILSQASSAAETLQDVLDMLEELSLTLPRFQVYERTLPLNRQLQQALIDVYGEIICFYARAIHFLRSNPHLVLRKNAWGKLQADFSRTTMRIKRMASSVESEADMARMRKDEGQYREVLDLLGTMQLARDDESKRVRYNNIPFSANAKFSGRDEVLATIHSALDPDVVASSHKSAALFGMGGVGKTQIALEYAYNSVHQFDIVMWIAADNAIAIYQSFRTIADGLGLLGDGDDTNHSASAIWKMKNWFLTTKSSCLVVFDNADDLAALKTAWPGATSGSVSIILTTRDLTVATSFAAQNIHVNALGDDEGTKLLLRAIDVEDGSPLDTTYALAISRTFGGLPLALAQVAGFITQRRLALKDFLPLYQRYSSRVDSRRNPGSDYEHTLSTVWDMSFQKLTETNSACLLNLLSFFEPDGISEEILINGSKGLDKEFLFLSDEFDLGDASEELMRAALVQRAAQSSDLSMHRLVQSAVRKRLEKSTTAKLFDVVVHMLCWGFPDHSSVDIGHQISAWARCENCLPHVDHLVGLARSSGIAALDRQKYADLLLRSGWYLYEREMYTVAKGMVDQAIAAFEDMTTLAYASAIDLGGLLDLDLARASQALGPFKRALGIRRARLGLEDPLIAYSLNNIALAYTEIGDLELAHEAHSEAVRLRLQAKSDRIGNSYSNLSSLLLRMGRPDEAEEMLARCPSLKDFTDETFLETGNPRFSGDMVLLSRIRLAQGRTTEAIRLASKALEFRRKLLGSRLKTCDSQYDVARMLALEGFESSAIQLLDEIVSISETFVEGQGQRARALYKLSEIYYKCGKEALGDECRIQAVELRASMRTELTDAPFEEAEFGKLCPWMLW</sequence>
<dbReference type="PANTHER" id="PTHR35205">
    <property type="entry name" value="NB-ARC AND TPR DOMAIN PROTEIN"/>
    <property type="match status" value="1"/>
</dbReference>
<dbReference type="Pfam" id="PF24809">
    <property type="entry name" value="DUF7708"/>
    <property type="match status" value="1"/>
</dbReference>
<keyword evidence="4" id="KW-1185">Reference proteome</keyword>
<dbReference type="InterPro" id="IPR056125">
    <property type="entry name" value="DUF7708"/>
</dbReference>
<dbReference type="PRINTS" id="PR00364">
    <property type="entry name" value="DISEASERSIST"/>
</dbReference>
<gene>
    <name evidence="5" type="ORF">PgNI_10309</name>
</gene>
<evidence type="ECO:0000313" key="4">
    <source>
        <dbReference type="Proteomes" id="UP000515153"/>
    </source>
</evidence>
<dbReference type="GeneID" id="41965190"/>
<dbReference type="Pfam" id="PF25000">
    <property type="entry name" value="DUF7779"/>
    <property type="match status" value="1"/>
</dbReference>
<dbReference type="InterPro" id="IPR027417">
    <property type="entry name" value="P-loop_NTPase"/>
</dbReference>
<evidence type="ECO:0000259" key="2">
    <source>
        <dbReference type="Pfam" id="PF24809"/>
    </source>
</evidence>
<dbReference type="SUPFAM" id="SSF48452">
    <property type="entry name" value="TPR-like"/>
    <property type="match status" value="1"/>
</dbReference>
<reference evidence="4 5" key="1">
    <citation type="journal article" date="2019" name="Mol. Biol. Evol.">
        <title>Blast fungal genomes show frequent chromosomal changes, gene gains and losses, and effector gene turnover.</title>
        <authorList>
            <person name="Gomez Luciano L.B."/>
            <person name="Jason Tsai I."/>
            <person name="Chuma I."/>
            <person name="Tosa Y."/>
            <person name="Chen Y.H."/>
            <person name="Li J.Y."/>
            <person name="Li M.Y."/>
            <person name="Jade Lu M.Y."/>
            <person name="Nakayashiki H."/>
            <person name="Li W.H."/>
        </authorList>
    </citation>
    <scope>NUCLEOTIDE SEQUENCE [LARGE SCALE GENOMIC DNA]</scope>
    <source>
        <strain evidence="4 5">NI907</strain>
    </source>
</reference>
<organism evidence="4 5">
    <name type="scientific">Pyricularia grisea</name>
    <name type="common">Crabgrass-specific blast fungus</name>
    <name type="synonym">Magnaporthe grisea</name>
    <dbReference type="NCBI Taxonomy" id="148305"/>
    <lineage>
        <taxon>Eukaryota</taxon>
        <taxon>Fungi</taxon>
        <taxon>Dikarya</taxon>
        <taxon>Ascomycota</taxon>
        <taxon>Pezizomycotina</taxon>
        <taxon>Sordariomycetes</taxon>
        <taxon>Sordariomycetidae</taxon>
        <taxon>Magnaporthales</taxon>
        <taxon>Pyriculariaceae</taxon>
        <taxon>Pyricularia</taxon>
    </lineage>
</organism>
<dbReference type="Proteomes" id="UP000515153">
    <property type="component" value="Chromosome VII"/>
</dbReference>
<dbReference type="RefSeq" id="XP_030979867.1">
    <property type="nucleotide sequence ID" value="XM_031130282.1"/>
</dbReference>
<feature type="domain" description="DUF7779" evidence="3">
    <location>
        <begin position="495"/>
        <end position="583"/>
    </location>
</feature>
<dbReference type="Gene3D" id="3.40.50.300">
    <property type="entry name" value="P-loop containing nucleotide triphosphate hydrolases"/>
    <property type="match status" value="1"/>
</dbReference>
<dbReference type="InterPro" id="IPR002182">
    <property type="entry name" value="NB-ARC"/>
</dbReference>
<evidence type="ECO:0000313" key="5">
    <source>
        <dbReference type="RefSeq" id="XP_030979867.1"/>
    </source>
</evidence>
<reference evidence="5" key="3">
    <citation type="submission" date="2025-08" db="UniProtKB">
        <authorList>
            <consortium name="RefSeq"/>
        </authorList>
    </citation>
    <scope>IDENTIFICATION</scope>
    <source>
        <strain evidence="5">NI907</strain>
    </source>
</reference>
<reference evidence="5" key="2">
    <citation type="submission" date="2019-10" db="EMBL/GenBank/DDBJ databases">
        <authorList>
            <consortium name="NCBI Genome Project"/>
        </authorList>
    </citation>
    <scope>NUCLEOTIDE SEQUENCE</scope>
    <source>
        <strain evidence="5">NI907</strain>
    </source>
</reference>
<accession>A0A6P8AYC5</accession>
<dbReference type="SUPFAM" id="SSF52540">
    <property type="entry name" value="P-loop containing nucleoside triphosphate hydrolases"/>
    <property type="match status" value="1"/>
</dbReference>
<dbReference type="InterPro" id="IPR011990">
    <property type="entry name" value="TPR-like_helical_dom_sf"/>
</dbReference>
<protein>
    <submittedName>
        <fullName evidence="5">Uncharacterized protein</fullName>
    </submittedName>
</protein>
<name>A0A6P8AYC5_PYRGI</name>
<dbReference type="Pfam" id="PF13374">
    <property type="entry name" value="TPR_10"/>
    <property type="match status" value="1"/>
</dbReference>
<proteinExistence type="predicted"/>
<feature type="domain" description="NB-ARC" evidence="1">
    <location>
        <begin position="276"/>
        <end position="415"/>
    </location>
</feature>